<evidence type="ECO:0000256" key="1">
    <source>
        <dbReference type="SAM" id="MobiDB-lite"/>
    </source>
</evidence>
<feature type="region of interest" description="Disordered" evidence="1">
    <location>
        <begin position="618"/>
        <end position="641"/>
    </location>
</feature>
<gene>
    <name evidence="2" type="ORF">GCM10023225_00300</name>
</gene>
<evidence type="ECO:0008006" key="4">
    <source>
        <dbReference type="Google" id="ProtNLM"/>
    </source>
</evidence>
<name>A0ABP9H368_9ACTN</name>
<dbReference type="Proteomes" id="UP001501195">
    <property type="component" value="Unassembled WGS sequence"/>
</dbReference>
<evidence type="ECO:0000313" key="3">
    <source>
        <dbReference type="Proteomes" id="UP001501195"/>
    </source>
</evidence>
<evidence type="ECO:0000313" key="2">
    <source>
        <dbReference type="EMBL" id="GAA4960679.1"/>
    </source>
</evidence>
<feature type="compositionally biased region" description="Low complexity" evidence="1">
    <location>
        <begin position="626"/>
        <end position="635"/>
    </location>
</feature>
<feature type="compositionally biased region" description="Low complexity" evidence="1">
    <location>
        <begin position="526"/>
        <end position="536"/>
    </location>
</feature>
<dbReference type="EMBL" id="BAABIL010000002">
    <property type="protein sequence ID" value="GAA4960679.1"/>
    <property type="molecule type" value="Genomic_DNA"/>
</dbReference>
<reference evidence="3" key="1">
    <citation type="journal article" date="2019" name="Int. J. Syst. Evol. Microbiol.">
        <title>The Global Catalogue of Microorganisms (GCM) 10K type strain sequencing project: providing services to taxonomists for standard genome sequencing and annotation.</title>
        <authorList>
            <consortium name="The Broad Institute Genomics Platform"/>
            <consortium name="The Broad Institute Genome Sequencing Center for Infectious Disease"/>
            <person name="Wu L."/>
            <person name="Ma J."/>
        </authorList>
    </citation>
    <scope>NUCLEOTIDE SEQUENCE [LARGE SCALE GENOMIC DNA]</scope>
    <source>
        <strain evidence="3">JCM 18126</strain>
    </source>
</reference>
<keyword evidence="3" id="KW-1185">Reference proteome</keyword>
<sequence length="676" mass="69118">MSADVLPTVQVNGVVWAQTVVGNTVYATGEFTSARPAGAPAGTGEVPRRNILAYDVRTGALIPSWAPTLNAKGLVVTASPDGRRIYVGGNFTEVSGTTHNRVVALDAATGAVVTSFRAGVNYRVRAIAAVGSTVYIGGAFASANNRARARLAAFRASDGGLLDWAPSADQEVFAMVAPAGGGKLVVGGRFATLNGQQNRGTGALDLTSGATLPWPANATVYDYGPDAAVYSLSTDGTRVFGTGYKFGGTGNLENAFAADAATGNLLWVNGCAGDTYSSSPLGGVLYTVGHAHNCSMIGGHPETDPRTFQRAQAFTVSPPAGQRNSHGTFAGRPAAQILQWLPDPAVGTYTGQNQAAWSVAAGGSYVVLGGEFPTVNGTRQQGLVRFAVRPVAPNDQGPREAVATPTLTSPGPGRVTATVRAGWDRDDRTLRYELLRAGTSANPVATASVNSAWWDRPTVALTDPAAPAGAQTYRVRVRDAWGNVVTSPAATIAVAAAAAPGAPAVEAPAVEAPALEAPVVAPPAPGATRPPAAARPHNPWRGRVSPVVGASRRPFAPFGGEARFSEGLVVEVTRTEPVWLAGRGPGEVAGPGVAVVVELRNRSADPVDLAGITVNAAQRDGRPADASDAAPASRPTGVLQPGATASGTWAFGVARRGEALSLEITSVSSADVVRIR</sequence>
<dbReference type="InterPro" id="IPR011047">
    <property type="entry name" value="Quinoprotein_ADH-like_sf"/>
</dbReference>
<accession>A0ABP9H368</accession>
<protein>
    <recommendedName>
        <fullName evidence="4">Fibronectin type-III domain-containing protein</fullName>
    </recommendedName>
</protein>
<proteinExistence type="predicted"/>
<organism evidence="2 3">
    <name type="scientific">Kineococcus glutinatus</name>
    <dbReference type="NCBI Taxonomy" id="1070872"/>
    <lineage>
        <taxon>Bacteria</taxon>
        <taxon>Bacillati</taxon>
        <taxon>Actinomycetota</taxon>
        <taxon>Actinomycetes</taxon>
        <taxon>Kineosporiales</taxon>
        <taxon>Kineosporiaceae</taxon>
        <taxon>Kineococcus</taxon>
    </lineage>
</organism>
<feature type="region of interest" description="Disordered" evidence="1">
    <location>
        <begin position="523"/>
        <end position="545"/>
    </location>
</feature>
<comment type="caution">
    <text evidence="2">The sequence shown here is derived from an EMBL/GenBank/DDBJ whole genome shotgun (WGS) entry which is preliminary data.</text>
</comment>
<dbReference type="SUPFAM" id="SSF50998">
    <property type="entry name" value="Quinoprotein alcohol dehydrogenase-like"/>
    <property type="match status" value="1"/>
</dbReference>
<dbReference type="Gene3D" id="2.140.10.10">
    <property type="entry name" value="Quinoprotein alcohol dehydrogenase-like superfamily"/>
    <property type="match status" value="1"/>
</dbReference>